<name>A0AAP0HKY5_9MAGN</name>
<evidence type="ECO:0000313" key="2">
    <source>
        <dbReference type="Proteomes" id="UP001417504"/>
    </source>
</evidence>
<accession>A0AAP0HKY5</accession>
<protein>
    <submittedName>
        <fullName evidence="1">Uncharacterized protein</fullName>
    </submittedName>
</protein>
<comment type="caution">
    <text evidence="1">The sequence shown here is derived from an EMBL/GenBank/DDBJ whole genome shotgun (WGS) entry which is preliminary data.</text>
</comment>
<dbReference type="EMBL" id="JBBNAE010000010">
    <property type="protein sequence ID" value="KAK9090704.1"/>
    <property type="molecule type" value="Genomic_DNA"/>
</dbReference>
<dbReference type="Proteomes" id="UP001417504">
    <property type="component" value="Unassembled WGS sequence"/>
</dbReference>
<gene>
    <name evidence="1" type="ORF">Sjap_023881</name>
</gene>
<reference evidence="1 2" key="1">
    <citation type="submission" date="2024-01" db="EMBL/GenBank/DDBJ databases">
        <title>Genome assemblies of Stephania.</title>
        <authorList>
            <person name="Yang L."/>
        </authorList>
    </citation>
    <scope>NUCLEOTIDE SEQUENCE [LARGE SCALE GENOMIC DNA]</scope>
    <source>
        <strain evidence="1">QJT</strain>
        <tissue evidence="1">Leaf</tissue>
    </source>
</reference>
<organism evidence="1 2">
    <name type="scientific">Stephania japonica</name>
    <dbReference type="NCBI Taxonomy" id="461633"/>
    <lineage>
        <taxon>Eukaryota</taxon>
        <taxon>Viridiplantae</taxon>
        <taxon>Streptophyta</taxon>
        <taxon>Embryophyta</taxon>
        <taxon>Tracheophyta</taxon>
        <taxon>Spermatophyta</taxon>
        <taxon>Magnoliopsida</taxon>
        <taxon>Ranunculales</taxon>
        <taxon>Menispermaceae</taxon>
        <taxon>Menispermoideae</taxon>
        <taxon>Cissampelideae</taxon>
        <taxon>Stephania</taxon>
    </lineage>
</organism>
<sequence>MAGSHSLELEIAPSLDQIAERHVACEWRAVARLLAKIWEFMWLCISRKIDQLERGDGRVDDVADVRWLRRCCFGDVSRSYWGLMLCDAVRQITDRHVASWMNHTMTRGTAVYIYPTVDVNFETNSPGIQLMQVNTLF</sequence>
<dbReference type="AlphaFoldDB" id="A0AAP0HKY5"/>
<proteinExistence type="predicted"/>
<keyword evidence="2" id="KW-1185">Reference proteome</keyword>
<evidence type="ECO:0000313" key="1">
    <source>
        <dbReference type="EMBL" id="KAK9090704.1"/>
    </source>
</evidence>